<evidence type="ECO:0000313" key="1">
    <source>
        <dbReference type="EMBL" id="KAK8948870.1"/>
    </source>
</evidence>
<dbReference type="AlphaFoldDB" id="A0AAP0BRM6"/>
<dbReference type="Proteomes" id="UP001418222">
    <property type="component" value="Unassembled WGS sequence"/>
</dbReference>
<keyword evidence="2" id="KW-1185">Reference proteome</keyword>
<proteinExistence type="predicted"/>
<organism evidence="1 2">
    <name type="scientific">Platanthera zijinensis</name>
    <dbReference type="NCBI Taxonomy" id="2320716"/>
    <lineage>
        <taxon>Eukaryota</taxon>
        <taxon>Viridiplantae</taxon>
        <taxon>Streptophyta</taxon>
        <taxon>Embryophyta</taxon>
        <taxon>Tracheophyta</taxon>
        <taxon>Spermatophyta</taxon>
        <taxon>Magnoliopsida</taxon>
        <taxon>Liliopsida</taxon>
        <taxon>Asparagales</taxon>
        <taxon>Orchidaceae</taxon>
        <taxon>Orchidoideae</taxon>
        <taxon>Orchideae</taxon>
        <taxon>Orchidinae</taxon>
        <taxon>Platanthera</taxon>
    </lineage>
</organism>
<dbReference type="EMBL" id="JBBWWQ010000004">
    <property type="protein sequence ID" value="KAK8948870.1"/>
    <property type="molecule type" value="Genomic_DNA"/>
</dbReference>
<name>A0AAP0BRM6_9ASPA</name>
<protein>
    <submittedName>
        <fullName evidence="1">Uncharacterized protein</fullName>
    </submittedName>
</protein>
<reference evidence="1 2" key="1">
    <citation type="journal article" date="2022" name="Nat. Plants">
        <title>Genomes of leafy and leafless Platanthera orchids illuminate the evolution of mycoheterotrophy.</title>
        <authorList>
            <person name="Li M.H."/>
            <person name="Liu K.W."/>
            <person name="Li Z."/>
            <person name="Lu H.C."/>
            <person name="Ye Q.L."/>
            <person name="Zhang D."/>
            <person name="Wang J.Y."/>
            <person name="Li Y.F."/>
            <person name="Zhong Z.M."/>
            <person name="Liu X."/>
            <person name="Yu X."/>
            <person name="Liu D.K."/>
            <person name="Tu X.D."/>
            <person name="Liu B."/>
            <person name="Hao Y."/>
            <person name="Liao X.Y."/>
            <person name="Jiang Y.T."/>
            <person name="Sun W.H."/>
            <person name="Chen J."/>
            <person name="Chen Y.Q."/>
            <person name="Ai Y."/>
            <person name="Zhai J.W."/>
            <person name="Wu S.S."/>
            <person name="Zhou Z."/>
            <person name="Hsiao Y.Y."/>
            <person name="Wu W.L."/>
            <person name="Chen Y.Y."/>
            <person name="Lin Y.F."/>
            <person name="Hsu J.L."/>
            <person name="Li C.Y."/>
            <person name="Wang Z.W."/>
            <person name="Zhao X."/>
            <person name="Zhong W.Y."/>
            <person name="Ma X.K."/>
            <person name="Ma L."/>
            <person name="Huang J."/>
            <person name="Chen G.Z."/>
            <person name="Huang M.Z."/>
            <person name="Huang L."/>
            <person name="Peng D.H."/>
            <person name="Luo Y.B."/>
            <person name="Zou S.Q."/>
            <person name="Chen S.P."/>
            <person name="Lan S."/>
            <person name="Tsai W.C."/>
            <person name="Van de Peer Y."/>
            <person name="Liu Z.J."/>
        </authorList>
    </citation>
    <scope>NUCLEOTIDE SEQUENCE [LARGE SCALE GENOMIC DNA]</scope>
    <source>
        <strain evidence="1">Lor287</strain>
    </source>
</reference>
<comment type="caution">
    <text evidence="1">The sequence shown here is derived from an EMBL/GenBank/DDBJ whole genome shotgun (WGS) entry which is preliminary data.</text>
</comment>
<evidence type="ECO:0000313" key="2">
    <source>
        <dbReference type="Proteomes" id="UP001418222"/>
    </source>
</evidence>
<accession>A0AAP0BRM6</accession>
<gene>
    <name evidence="1" type="ORF">KSP39_PZI005527</name>
</gene>
<sequence length="93" mass="11024">MHELRVLVVPAVYLVKSIKVDEKRAIVLKNLMRHLGMSRLRTVWELLQATDELSLRIEEVSLPFKGSRFWPMKMLNRYEEEDREAEGKLKSKN</sequence>